<evidence type="ECO:0000256" key="11">
    <source>
        <dbReference type="SAM" id="SignalP"/>
    </source>
</evidence>
<dbReference type="Gene3D" id="2.40.10.10">
    <property type="entry name" value="Trypsin-like serine proteases"/>
    <property type="match status" value="1"/>
</dbReference>
<dbReference type="AlphaFoldDB" id="A0A9N9WZI8"/>
<keyword evidence="14" id="KW-1185">Reference proteome</keyword>
<feature type="signal peptide" evidence="11">
    <location>
        <begin position="1"/>
        <end position="19"/>
    </location>
</feature>
<dbReference type="FunFam" id="2.40.10.10:FF:000047">
    <property type="entry name" value="Trypsin eta"/>
    <property type="match status" value="1"/>
</dbReference>
<organism evidence="13 14">
    <name type="scientific">Chironomus riparius</name>
    <dbReference type="NCBI Taxonomy" id="315576"/>
    <lineage>
        <taxon>Eukaryota</taxon>
        <taxon>Metazoa</taxon>
        <taxon>Ecdysozoa</taxon>
        <taxon>Arthropoda</taxon>
        <taxon>Hexapoda</taxon>
        <taxon>Insecta</taxon>
        <taxon>Pterygota</taxon>
        <taxon>Neoptera</taxon>
        <taxon>Endopterygota</taxon>
        <taxon>Diptera</taxon>
        <taxon>Nematocera</taxon>
        <taxon>Chironomoidea</taxon>
        <taxon>Chironomidae</taxon>
        <taxon>Chironominae</taxon>
        <taxon>Chironomus</taxon>
    </lineage>
</organism>
<dbReference type="EMBL" id="OU895880">
    <property type="protein sequence ID" value="CAG9812312.1"/>
    <property type="molecule type" value="Genomic_DNA"/>
</dbReference>
<dbReference type="GO" id="GO:0016485">
    <property type="term" value="P:protein processing"/>
    <property type="evidence" value="ECO:0007669"/>
    <property type="project" value="UniProtKB-ARBA"/>
</dbReference>
<dbReference type="InterPro" id="IPR050430">
    <property type="entry name" value="Peptidase_S1"/>
</dbReference>
<keyword evidence="8" id="KW-1015">Disulfide bond</keyword>
<dbReference type="InterPro" id="IPR043504">
    <property type="entry name" value="Peptidase_S1_PA_chymotrypsin"/>
</dbReference>
<evidence type="ECO:0000256" key="3">
    <source>
        <dbReference type="ARBA" id="ARBA00022670"/>
    </source>
</evidence>
<feature type="chain" id="PRO_5040206012" description="Peptidase S1 domain-containing protein" evidence="11">
    <location>
        <begin position="20"/>
        <end position="268"/>
    </location>
</feature>
<keyword evidence="11" id="KW-0732">Signal</keyword>
<keyword evidence="6 10" id="KW-0720">Serine protease</keyword>
<reference evidence="13" key="2">
    <citation type="submission" date="2022-10" db="EMBL/GenBank/DDBJ databases">
        <authorList>
            <consortium name="ENA_rothamsted_submissions"/>
            <consortium name="culmorum"/>
            <person name="King R."/>
        </authorList>
    </citation>
    <scope>NUCLEOTIDE SEQUENCE</scope>
</reference>
<sequence length="268" mass="29517">MKLQLFLIFCSLAINVVFCDEEIIFTPDSYVPPPDRHPRIVGGVNTTIDEVPYIISMRYCNPLTDTCGHRCGGSIINHNTVLTAGHCVDRTIIPEQIWVRAGSDLRNQGGQLIPVRRIIIHPEYERTQLFNDIAILKLTASFRFNSRVMPIGLPPRGMSIRKGTPLLVSGWGALLWQGSSPERLQKVYVPYVPNEECARIYGNIRVTSLCAGREGVDACQGDSGGPLVYKNFVVGVVSGGSFCAFDGFPGTYARTSEFLGFIGQAMSM</sequence>
<evidence type="ECO:0000256" key="9">
    <source>
        <dbReference type="ARBA" id="ARBA00024195"/>
    </source>
</evidence>
<evidence type="ECO:0000256" key="7">
    <source>
        <dbReference type="ARBA" id="ARBA00023145"/>
    </source>
</evidence>
<evidence type="ECO:0000256" key="8">
    <source>
        <dbReference type="ARBA" id="ARBA00023157"/>
    </source>
</evidence>
<gene>
    <name evidence="13" type="ORF">CHIRRI_LOCUS15117</name>
</gene>
<dbReference type="GO" id="GO:0007586">
    <property type="term" value="P:digestion"/>
    <property type="evidence" value="ECO:0007669"/>
    <property type="project" value="UniProtKB-KW"/>
</dbReference>
<evidence type="ECO:0000256" key="5">
    <source>
        <dbReference type="ARBA" id="ARBA00022801"/>
    </source>
</evidence>
<name>A0A9N9WZI8_9DIPT</name>
<dbReference type="Proteomes" id="UP001153620">
    <property type="component" value="Chromosome 4"/>
</dbReference>
<dbReference type="PRINTS" id="PR00722">
    <property type="entry name" value="CHYMOTRYPSIN"/>
</dbReference>
<keyword evidence="2" id="KW-0964">Secreted</keyword>
<reference evidence="13" key="1">
    <citation type="submission" date="2022-01" db="EMBL/GenBank/DDBJ databases">
        <authorList>
            <person name="King R."/>
        </authorList>
    </citation>
    <scope>NUCLEOTIDE SEQUENCE</scope>
</reference>
<dbReference type="InterPro" id="IPR009003">
    <property type="entry name" value="Peptidase_S1_PA"/>
</dbReference>
<evidence type="ECO:0000256" key="4">
    <source>
        <dbReference type="ARBA" id="ARBA00022757"/>
    </source>
</evidence>
<dbReference type="PROSITE" id="PS00134">
    <property type="entry name" value="TRYPSIN_HIS"/>
    <property type="match status" value="1"/>
</dbReference>
<evidence type="ECO:0000313" key="13">
    <source>
        <dbReference type="EMBL" id="CAG9812312.1"/>
    </source>
</evidence>
<dbReference type="PROSITE" id="PS00135">
    <property type="entry name" value="TRYPSIN_SER"/>
    <property type="match status" value="1"/>
</dbReference>
<evidence type="ECO:0000256" key="2">
    <source>
        <dbReference type="ARBA" id="ARBA00022525"/>
    </source>
</evidence>
<dbReference type="SUPFAM" id="SSF50494">
    <property type="entry name" value="Trypsin-like serine proteases"/>
    <property type="match status" value="1"/>
</dbReference>
<evidence type="ECO:0000256" key="10">
    <source>
        <dbReference type="RuleBase" id="RU363034"/>
    </source>
</evidence>
<keyword evidence="5 10" id="KW-0378">Hydrolase</keyword>
<evidence type="ECO:0000259" key="12">
    <source>
        <dbReference type="PROSITE" id="PS50240"/>
    </source>
</evidence>
<dbReference type="InterPro" id="IPR001314">
    <property type="entry name" value="Peptidase_S1A"/>
</dbReference>
<dbReference type="InterPro" id="IPR018114">
    <property type="entry name" value="TRYPSIN_HIS"/>
</dbReference>
<keyword evidence="3 10" id="KW-0645">Protease</keyword>
<dbReference type="GO" id="GO:0005576">
    <property type="term" value="C:extracellular region"/>
    <property type="evidence" value="ECO:0007669"/>
    <property type="project" value="UniProtKB-SubCell"/>
</dbReference>
<accession>A0A9N9WZI8</accession>
<comment type="similarity">
    <text evidence="9">Belongs to the peptidase S1 family. CLIP subfamily.</text>
</comment>
<dbReference type="Pfam" id="PF00089">
    <property type="entry name" value="Trypsin"/>
    <property type="match status" value="1"/>
</dbReference>
<keyword evidence="7" id="KW-0865">Zymogen</keyword>
<feature type="domain" description="Peptidase S1" evidence="12">
    <location>
        <begin position="40"/>
        <end position="267"/>
    </location>
</feature>
<keyword evidence="4" id="KW-0222">Digestion</keyword>
<dbReference type="PANTHER" id="PTHR24276:SF91">
    <property type="entry name" value="AT26814P-RELATED"/>
    <property type="match status" value="1"/>
</dbReference>
<dbReference type="GO" id="GO:0004252">
    <property type="term" value="F:serine-type endopeptidase activity"/>
    <property type="evidence" value="ECO:0007669"/>
    <property type="project" value="InterPro"/>
</dbReference>
<dbReference type="PANTHER" id="PTHR24276">
    <property type="entry name" value="POLYSERASE-RELATED"/>
    <property type="match status" value="1"/>
</dbReference>
<dbReference type="CDD" id="cd00190">
    <property type="entry name" value="Tryp_SPc"/>
    <property type="match status" value="1"/>
</dbReference>
<protein>
    <recommendedName>
        <fullName evidence="12">Peptidase S1 domain-containing protein</fullName>
    </recommendedName>
</protein>
<dbReference type="PROSITE" id="PS50240">
    <property type="entry name" value="TRYPSIN_DOM"/>
    <property type="match status" value="1"/>
</dbReference>
<dbReference type="InterPro" id="IPR033116">
    <property type="entry name" value="TRYPSIN_SER"/>
</dbReference>
<dbReference type="SMART" id="SM00020">
    <property type="entry name" value="Tryp_SPc"/>
    <property type="match status" value="1"/>
</dbReference>
<evidence type="ECO:0000256" key="6">
    <source>
        <dbReference type="ARBA" id="ARBA00022825"/>
    </source>
</evidence>
<proteinExistence type="inferred from homology"/>
<evidence type="ECO:0000313" key="14">
    <source>
        <dbReference type="Proteomes" id="UP001153620"/>
    </source>
</evidence>
<comment type="subcellular location">
    <subcellularLocation>
        <location evidence="1">Secreted</location>
    </subcellularLocation>
</comment>
<dbReference type="OrthoDB" id="10059102at2759"/>
<dbReference type="InterPro" id="IPR001254">
    <property type="entry name" value="Trypsin_dom"/>
</dbReference>
<evidence type="ECO:0000256" key="1">
    <source>
        <dbReference type="ARBA" id="ARBA00004613"/>
    </source>
</evidence>